<organism evidence="1 2">
    <name type="scientific">Pulveribacter suum</name>
    <dbReference type="NCBI Taxonomy" id="2116657"/>
    <lineage>
        <taxon>Bacteria</taxon>
        <taxon>Pseudomonadati</taxon>
        <taxon>Pseudomonadota</taxon>
        <taxon>Betaproteobacteria</taxon>
        <taxon>Burkholderiales</taxon>
        <taxon>Comamonadaceae</taxon>
        <taxon>Pulveribacter</taxon>
    </lineage>
</organism>
<dbReference type="Proteomes" id="UP000241829">
    <property type="component" value="Chromosome"/>
</dbReference>
<dbReference type="RefSeq" id="WP_106846303.1">
    <property type="nucleotide sequence ID" value="NZ_CP027792.1"/>
</dbReference>
<dbReference type="EMBL" id="CP027792">
    <property type="protein sequence ID" value="AVP57751.1"/>
    <property type="molecule type" value="Genomic_DNA"/>
</dbReference>
<keyword evidence="2" id="KW-1185">Reference proteome</keyword>
<evidence type="ECO:0000313" key="1">
    <source>
        <dbReference type="EMBL" id="AVP57751.1"/>
    </source>
</evidence>
<gene>
    <name evidence="1" type="ORF">C7H73_08815</name>
</gene>
<dbReference type="InterPro" id="IPR008767">
    <property type="entry name" value="Phage_SPP1_head-tail_adaptor"/>
</dbReference>
<reference evidence="2" key="1">
    <citation type="submission" date="2018-03" db="EMBL/GenBank/DDBJ databases">
        <title>Genome sequencing of Melaminivora sp. strain SC2-7.</title>
        <authorList>
            <person name="Kim S.-J."/>
            <person name="Heo J."/>
            <person name="Ahn J.-H."/>
            <person name="Kwon S.-W."/>
        </authorList>
    </citation>
    <scope>NUCLEOTIDE SEQUENCE [LARGE SCALE GENOMIC DNA]</scope>
    <source>
        <strain evidence="2">SC2-7</strain>
    </source>
</reference>
<dbReference type="KEGG" id="melm:C7H73_08815"/>
<evidence type="ECO:0000313" key="2">
    <source>
        <dbReference type="Proteomes" id="UP000241829"/>
    </source>
</evidence>
<proteinExistence type="predicted"/>
<protein>
    <submittedName>
        <fullName evidence="1">Head-tail adaptor protein</fullName>
    </submittedName>
</protein>
<dbReference type="NCBIfam" id="TIGR01563">
    <property type="entry name" value="gp16_SPP1"/>
    <property type="match status" value="1"/>
</dbReference>
<dbReference type="Pfam" id="PF05521">
    <property type="entry name" value="Phage_HCP"/>
    <property type="match status" value="1"/>
</dbReference>
<dbReference type="InterPro" id="IPR038666">
    <property type="entry name" value="SSP1_head-tail_sf"/>
</dbReference>
<dbReference type="Gene3D" id="2.40.10.270">
    <property type="entry name" value="Bacteriophage SPP1 head-tail adaptor protein"/>
    <property type="match status" value="1"/>
</dbReference>
<accession>A0A2P1NL39</accession>
<dbReference type="AlphaFoldDB" id="A0A2P1NL39"/>
<sequence length="103" mass="11650">MQAGRLDQRVTLEKFTTTTDGWGQPVQSWTPLATVWAAAEPLVGREFIAAQAAQSEVTARIRIRWRGDVNSQVRVVHRGKTYDVQSVIDPRSERKELILMCRG</sequence>
<name>A0A2P1NL39_9BURK</name>
<dbReference type="OrthoDB" id="5460234at2"/>